<keyword evidence="2" id="KW-1185">Reference proteome</keyword>
<dbReference type="EMBL" id="JMCG01000001">
    <property type="protein sequence ID" value="KGK11524.1"/>
    <property type="molecule type" value="Genomic_DNA"/>
</dbReference>
<evidence type="ECO:0000313" key="2">
    <source>
        <dbReference type="Proteomes" id="UP000029994"/>
    </source>
</evidence>
<sequence length="69" mass="7671">MTRLPAFSFSVSESGLRGGASHWPDTLNFPQVTAHPIFSIASYLPRAWPRLVFVLELPVTSQKQPPVVH</sequence>
<dbReference type="RefSeq" id="WP_039427023.1">
    <property type="nucleotide sequence ID" value="NZ_CP061844.1"/>
</dbReference>
<reference evidence="1 2" key="1">
    <citation type="submission" date="2014-04" db="EMBL/GenBank/DDBJ databases">
        <title>Genome sequencing of Vibrio navarrensis strains.</title>
        <authorList>
            <person name="Gladney L.M."/>
            <person name="Katz L.S."/>
            <person name="Marino-Ramirez L."/>
            <person name="Jordan I.K."/>
        </authorList>
    </citation>
    <scope>NUCLEOTIDE SEQUENCE [LARGE SCALE GENOMIC DNA]</scope>
    <source>
        <strain evidence="1 2">ATCC 51183</strain>
    </source>
</reference>
<protein>
    <submittedName>
        <fullName evidence="1">Uncharacterized protein</fullName>
    </submittedName>
</protein>
<comment type="caution">
    <text evidence="1">The sequence shown here is derived from an EMBL/GenBank/DDBJ whole genome shotgun (WGS) entry which is preliminary data.</text>
</comment>
<proteinExistence type="predicted"/>
<gene>
    <name evidence="1" type="ORF">EA26_09470</name>
</gene>
<organism evidence="1 2">
    <name type="scientific">Vibrio navarrensis</name>
    <dbReference type="NCBI Taxonomy" id="29495"/>
    <lineage>
        <taxon>Bacteria</taxon>
        <taxon>Pseudomonadati</taxon>
        <taxon>Pseudomonadota</taxon>
        <taxon>Gammaproteobacteria</taxon>
        <taxon>Vibrionales</taxon>
        <taxon>Vibrionaceae</taxon>
        <taxon>Vibrio</taxon>
    </lineage>
</organism>
<accession>A0A099MMN2</accession>
<dbReference type="Proteomes" id="UP000029994">
    <property type="component" value="Unassembled WGS sequence"/>
</dbReference>
<evidence type="ECO:0000313" key="1">
    <source>
        <dbReference type="EMBL" id="KGK11524.1"/>
    </source>
</evidence>
<dbReference type="GeneID" id="43683414"/>
<dbReference type="AlphaFoldDB" id="A0A099MMN2"/>
<name>A0A099MMN2_9VIBR</name>